<name>A0A6S6S908_9BACT</name>
<reference evidence="1" key="1">
    <citation type="submission" date="2020-01" db="EMBL/GenBank/DDBJ databases">
        <authorList>
            <person name="Meier V. D."/>
            <person name="Meier V D."/>
        </authorList>
    </citation>
    <scope>NUCLEOTIDE SEQUENCE</scope>
    <source>
        <strain evidence="1">HLG_WM_MAG_06</strain>
    </source>
</reference>
<organism evidence="1">
    <name type="scientific">uncultured Sulfurovum sp</name>
    <dbReference type="NCBI Taxonomy" id="269237"/>
    <lineage>
        <taxon>Bacteria</taxon>
        <taxon>Pseudomonadati</taxon>
        <taxon>Campylobacterota</taxon>
        <taxon>Epsilonproteobacteria</taxon>
        <taxon>Campylobacterales</taxon>
        <taxon>Sulfurovaceae</taxon>
        <taxon>Sulfurovum</taxon>
        <taxon>environmental samples</taxon>
    </lineage>
</organism>
<accession>A0A6S6S908</accession>
<dbReference type="EMBL" id="CACVAP010000021">
    <property type="protein sequence ID" value="CAA6799567.1"/>
    <property type="molecule type" value="Genomic_DNA"/>
</dbReference>
<evidence type="ECO:0000313" key="1">
    <source>
        <dbReference type="EMBL" id="CAA6799567.1"/>
    </source>
</evidence>
<protein>
    <submittedName>
        <fullName evidence="1">Uncharacterized protein</fullName>
    </submittedName>
</protein>
<sequence length="28" mass="3609">MIEFVLRWRYEKTFQHSDYYQRLLATIT</sequence>
<proteinExistence type="predicted"/>
<gene>
    <name evidence="1" type="ORF">HELGO_WM31604</name>
</gene>
<dbReference type="AlphaFoldDB" id="A0A6S6S908"/>